<protein>
    <submittedName>
        <fullName evidence="1">Uncharacterized protein</fullName>
    </submittedName>
</protein>
<gene>
    <name evidence="1" type="ORF">BUALT_Bualt05G0133500</name>
</gene>
<evidence type="ECO:0000313" key="2">
    <source>
        <dbReference type="Proteomes" id="UP000826271"/>
    </source>
</evidence>
<dbReference type="EMBL" id="WHWC01000005">
    <property type="protein sequence ID" value="KAG8382952.1"/>
    <property type="molecule type" value="Genomic_DNA"/>
</dbReference>
<dbReference type="AlphaFoldDB" id="A0AAV6XSA7"/>
<accession>A0AAV6XSA7</accession>
<reference evidence="1" key="1">
    <citation type="submission" date="2019-10" db="EMBL/GenBank/DDBJ databases">
        <authorList>
            <person name="Zhang R."/>
            <person name="Pan Y."/>
            <person name="Wang J."/>
            <person name="Ma R."/>
            <person name="Yu S."/>
        </authorList>
    </citation>
    <scope>NUCLEOTIDE SEQUENCE</scope>
    <source>
        <strain evidence="1">LA-IB0</strain>
        <tissue evidence="1">Leaf</tissue>
    </source>
</reference>
<dbReference type="Proteomes" id="UP000826271">
    <property type="component" value="Unassembled WGS sequence"/>
</dbReference>
<evidence type="ECO:0000313" key="1">
    <source>
        <dbReference type="EMBL" id="KAG8382952.1"/>
    </source>
</evidence>
<comment type="caution">
    <text evidence="1">The sequence shown here is derived from an EMBL/GenBank/DDBJ whole genome shotgun (WGS) entry which is preliminary data.</text>
</comment>
<organism evidence="1 2">
    <name type="scientific">Buddleja alternifolia</name>
    <dbReference type="NCBI Taxonomy" id="168488"/>
    <lineage>
        <taxon>Eukaryota</taxon>
        <taxon>Viridiplantae</taxon>
        <taxon>Streptophyta</taxon>
        <taxon>Embryophyta</taxon>
        <taxon>Tracheophyta</taxon>
        <taxon>Spermatophyta</taxon>
        <taxon>Magnoliopsida</taxon>
        <taxon>eudicotyledons</taxon>
        <taxon>Gunneridae</taxon>
        <taxon>Pentapetalae</taxon>
        <taxon>asterids</taxon>
        <taxon>lamiids</taxon>
        <taxon>Lamiales</taxon>
        <taxon>Scrophulariaceae</taxon>
        <taxon>Buddlejeae</taxon>
        <taxon>Buddleja</taxon>
    </lineage>
</organism>
<keyword evidence="2" id="KW-1185">Reference proteome</keyword>
<sequence length="70" mass="7778">MFSLAHKFVDQPGRAMMMAMNEENDVAAMTLKYFQEKGKLADGLFFTRLPKGVPIPPSAPSKRHNSAPLN</sequence>
<name>A0AAV6XSA7_9LAMI</name>
<proteinExistence type="predicted"/>